<evidence type="ECO:0000259" key="8">
    <source>
        <dbReference type="PROSITE" id="PS50928"/>
    </source>
</evidence>
<evidence type="ECO:0000256" key="2">
    <source>
        <dbReference type="ARBA" id="ARBA00022448"/>
    </source>
</evidence>
<evidence type="ECO:0000256" key="1">
    <source>
        <dbReference type="ARBA" id="ARBA00004651"/>
    </source>
</evidence>
<gene>
    <name evidence="9" type="ORF">DC430_07985</name>
</gene>
<evidence type="ECO:0000256" key="7">
    <source>
        <dbReference type="RuleBase" id="RU363032"/>
    </source>
</evidence>
<comment type="similarity">
    <text evidence="7">Belongs to the binding-protein-dependent transport system permease family.</text>
</comment>
<dbReference type="Pfam" id="PF00528">
    <property type="entry name" value="BPD_transp_1"/>
    <property type="match status" value="1"/>
</dbReference>
<keyword evidence="6 7" id="KW-0472">Membrane</keyword>
<feature type="domain" description="ABC transmembrane type-1" evidence="8">
    <location>
        <begin position="81"/>
        <end position="295"/>
    </location>
</feature>
<feature type="transmembrane region" description="Helical" evidence="7">
    <location>
        <begin position="215"/>
        <end position="239"/>
    </location>
</feature>
<feature type="transmembrane region" description="Helical" evidence="7">
    <location>
        <begin position="21"/>
        <end position="41"/>
    </location>
</feature>
<evidence type="ECO:0000256" key="5">
    <source>
        <dbReference type="ARBA" id="ARBA00022989"/>
    </source>
</evidence>
<dbReference type="AlphaFoldDB" id="A0AA92H9Q3"/>
<feature type="transmembrane region" description="Helical" evidence="7">
    <location>
        <begin position="168"/>
        <end position="194"/>
    </location>
</feature>
<sequence>MSGGEVLRFNRVFRDGGGFDSALVLFALAYLVTFSAFPLIYNLVISFQSVDLFTIATFDRPFVGLDNYREIIDDPLFMPIVRNTFLFVFLSVIFQLGIGLALALFFRLDFPGASWLRGLFLAGWIMPGLVVGAIWGWILAGDFGVVNWLLQSLGITQQKIFWLSDPSISIYSVIIANIWLGVPFNMILLSVGLASIPDDVYEAAELDGATRLQRFFTITLPMMRAQLGAVISLGIIFTLQQFDLFAALTQGGPSNASNVLQYWSWELAFREYRIGHGSVVSVVMTLLVIVVATAYVRSTRHEHVV</sequence>
<comment type="subcellular location">
    <subcellularLocation>
        <location evidence="1 7">Cell membrane</location>
        <topology evidence="1 7">Multi-pass membrane protein</topology>
    </subcellularLocation>
</comment>
<protein>
    <submittedName>
        <fullName evidence="9">Sugar ABC transporter permease</fullName>
    </submittedName>
</protein>
<name>A0AA92H9Q3_RHIRH</name>
<dbReference type="Proteomes" id="UP000244335">
    <property type="component" value="Unassembled WGS sequence"/>
</dbReference>
<organism evidence="9 10">
    <name type="scientific">Rhizobium rhizogenes</name>
    <name type="common">Agrobacterium rhizogenes</name>
    <dbReference type="NCBI Taxonomy" id="359"/>
    <lineage>
        <taxon>Bacteria</taxon>
        <taxon>Pseudomonadati</taxon>
        <taxon>Pseudomonadota</taxon>
        <taxon>Alphaproteobacteria</taxon>
        <taxon>Hyphomicrobiales</taxon>
        <taxon>Rhizobiaceae</taxon>
        <taxon>Rhizobium/Agrobacterium group</taxon>
        <taxon>Rhizobium</taxon>
    </lineage>
</organism>
<feature type="transmembrane region" description="Helical" evidence="7">
    <location>
        <begin position="118"/>
        <end position="140"/>
    </location>
</feature>
<proteinExistence type="inferred from homology"/>
<evidence type="ECO:0000313" key="9">
    <source>
        <dbReference type="EMBL" id="PVE55153.1"/>
    </source>
</evidence>
<reference evidence="9 10" key="1">
    <citation type="submission" date="2018-04" db="EMBL/GenBank/DDBJ databases">
        <authorList>
            <person name="Hagen T."/>
        </authorList>
    </citation>
    <scope>NUCLEOTIDE SEQUENCE [LARGE SCALE GENOMIC DNA]</scope>
    <source>
        <strain evidence="9 10">TPD7009</strain>
    </source>
</reference>
<dbReference type="PANTHER" id="PTHR43005:SF1">
    <property type="entry name" value="SPERMIDINE_PUTRESCINE TRANSPORT SYSTEM PERMEASE PROTEIN"/>
    <property type="match status" value="1"/>
</dbReference>
<keyword evidence="5 7" id="KW-1133">Transmembrane helix</keyword>
<keyword evidence="2 7" id="KW-0813">Transport</keyword>
<dbReference type="PANTHER" id="PTHR43005">
    <property type="entry name" value="BLR7065 PROTEIN"/>
    <property type="match status" value="1"/>
</dbReference>
<evidence type="ECO:0000256" key="4">
    <source>
        <dbReference type="ARBA" id="ARBA00022692"/>
    </source>
</evidence>
<feature type="transmembrane region" description="Helical" evidence="7">
    <location>
        <begin position="274"/>
        <end position="296"/>
    </location>
</feature>
<evidence type="ECO:0000313" key="10">
    <source>
        <dbReference type="Proteomes" id="UP000244335"/>
    </source>
</evidence>
<evidence type="ECO:0000256" key="6">
    <source>
        <dbReference type="ARBA" id="ARBA00023136"/>
    </source>
</evidence>
<dbReference type="PROSITE" id="PS50928">
    <property type="entry name" value="ABC_TM1"/>
    <property type="match status" value="1"/>
</dbReference>
<dbReference type="EMBL" id="QDFR01000002">
    <property type="protein sequence ID" value="PVE55153.1"/>
    <property type="molecule type" value="Genomic_DNA"/>
</dbReference>
<dbReference type="InterPro" id="IPR035906">
    <property type="entry name" value="MetI-like_sf"/>
</dbReference>
<keyword evidence="4 7" id="KW-0812">Transmembrane</keyword>
<accession>A0AA92H9Q3</accession>
<keyword evidence="3" id="KW-1003">Cell membrane</keyword>
<dbReference type="Gene3D" id="1.10.3720.10">
    <property type="entry name" value="MetI-like"/>
    <property type="match status" value="1"/>
</dbReference>
<evidence type="ECO:0000256" key="3">
    <source>
        <dbReference type="ARBA" id="ARBA00022475"/>
    </source>
</evidence>
<dbReference type="GO" id="GO:0055085">
    <property type="term" value="P:transmembrane transport"/>
    <property type="evidence" value="ECO:0007669"/>
    <property type="project" value="InterPro"/>
</dbReference>
<feature type="transmembrane region" description="Helical" evidence="7">
    <location>
        <begin position="85"/>
        <end position="106"/>
    </location>
</feature>
<dbReference type="SUPFAM" id="SSF161098">
    <property type="entry name" value="MetI-like"/>
    <property type="match status" value="1"/>
</dbReference>
<dbReference type="GO" id="GO:0005886">
    <property type="term" value="C:plasma membrane"/>
    <property type="evidence" value="ECO:0007669"/>
    <property type="project" value="UniProtKB-SubCell"/>
</dbReference>
<dbReference type="CDD" id="cd06261">
    <property type="entry name" value="TM_PBP2"/>
    <property type="match status" value="1"/>
</dbReference>
<dbReference type="InterPro" id="IPR000515">
    <property type="entry name" value="MetI-like"/>
</dbReference>
<comment type="caution">
    <text evidence="9">The sequence shown here is derived from an EMBL/GenBank/DDBJ whole genome shotgun (WGS) entry which is preliminary data.</text>
</comment>